<dbReference type="AlphaFoldDB" id="A0A9P4MZX9"/>
<dbReference type="Proteomes" id="UP000800093">
    <property type="component" value="Unassembled WGS sequence"/>
</dbReference>
<feature type="region of interest" description="Disordered" evidence="1">
    <location>
        <begin position="120"/>
        <end position="140"/>
    </location>
</feature>
<name>A0A9P4MZX9_9PLEO</name>
<evidence type="ECO:0000313" key="2">
    <source>
        <dbReference type="EMBL" id="KAF2264255.1"/>
    </source>
</evidence>
<protein>
    <submittedName>
        <fullName evidence="2">Uncharacterized protein</fullName>
    </submittedName>
</protein>
<dbReference type="EMBL" id="ML986617">
    <property type="protein sequence ID" value="KAF2264255.1"/>
    <property type="molecule type" value="Genomic_DNA"/>
</dbReference>
<comment type="caution">
    <text evidence="2">The sequence shown here is derived from an EMBL/GenBank/DDBJ whole genome shotgun (WGS) entry which is preliminary data.</text>
</comment>
<reference evidence="3" key="1">
    <citation type="journal article" date="2020" name="Stud. Mycol.">
        <title>101 Dothideomycetes genomes: A test case for predicting lifestyles and emergence of pathogens.</title>
        <authorList>
            <person name="Haridas S."/>
            <person name="Albert R."/>
            <person name="Binder M."/>
            <person name="Bloem J."/>
            <person name="LaButti K."/>
            <person name="Salamov A."/>
            <person name="Andreopoulos B."/>
            <person name="Baker S."/>
            <person name="Barry K."/>
            <person name="Bills G."/>
            <person name="Bluhm B."/>
            <person name="Cannon C."/>
            <person name="Castanera R."/>
            <person name="Culley D."/>
            <person name="Daum C."/>
            <person name="Ezra D."/>
            <person name="Gonzalez J."/>
            <person name="Henrissat B."/>
            <person name="Kuo A."/>
            <person name="Liang C."/>
            <person name="Lipzen A."/>
            <person name="Lutzoni F."/>
            <person name="Magnuson J."/>
            <person name="Mondo S."/>
            <person name="Nolan M."/>
            <person name="Ohm R."/>
            <person name="Pangilinan J."/>
            <person name="Park H.-J."/>
            <person name="Ramirez L."/>
            <person name="Alfaro M."/>
            <person name="Sun H."/>
            <person name="Tritt A."/>
            <person name="Yoshinaga Y."/>
            <person name="Zwiers L.-H."/>
            <person name="Turgeon B."/>
            <person name="Goodwin S."/>
            <person name="Spatafora J."/>
            <person name="Crous P."/>
            <person name="Grigoriev I."/>
        </authorList>
    </citation>
    <scope>NUCLEOTIDE SEQUENCE [LARGE SCALE GENOMIC DNA]</scope>
    <source>
        <strain evidence="3">CBS 304.66</strain>
    </source>
</reference>
<sequence>MPFQKALSHFPLPWLFEEYISSASIALQAVGGRLYVRLRGCCFEQLSRLSYDERFKAMRCPATSCRRMRTKVRRKRACQVYRTLKYITAVAPIMAPLARNVSLTILTWRPEAAIRRLAPGNTQSSLEHPSMSPVSPRVPLSKHGRRVVAADSGESSCAVASSYCSVELHFCESLLASWLAHTGQKRTAPEMKQSRCIGACTNGSRPQNALLPILANLRASCPPSEPSTSLAPPDSPECSRLSRSRLQVSSLERDAAGVCRMASPRDAWRESSPPSRM</sequence>
<evidence type="ECO:0000256" key="1">
    <source>
        <dbReference type="SAM" id="MobiDB-lite"/>
    </source>
</evidence>
<gene>
    <name evidence="2" type="ORF">CC78DRAFT_533318</name>
</gene>
<keyword evidence="3" id="KW-1185">Reference proteome</keyword>
<accession>A0A9P4MZX9</accession>
<evidence type="ECO:0000313" key="3">
    <source>
        <dbReference type="Proteomes" id="UP000800093"/>
    </source>
</evidence>
<organism evidence="2 3">
    <name type="scientific">Lojkania enalia</name>
    <dbReference type="NCBI Taxonomy" id="147567"/>
    <lineage>
        <taxon>Eukaryota</taxon>
        <taxon>Fungi</taxon>
        <taxon>Dikarya</taxon>
        <taxon>Ascomycota</taxon>
        <taxon>Pezizomycotina</taxon>
        <taxon>Dothideomycetes</taxon>
        <taxon>Pleosporomycetidae</taxon>
        <taxon>Pleosporales</taxon>
        <taxon>Pleosporales incertae sedis</taxon>
        <taxon>Lojkania</taxon>
    </lineage>
</organism>
<proteinExistence type="predicted"/>
<feature type="region of interest" description="Disordered" evidence="1">
    <location>
        <begin position="222"/>
        <end position="245"/>
    </location>
</feature>